<keyword evidence="1" id="KW-0472">Membrane</keyword>
<dbReference type="Proteomes" id="UP000996601">
    <property type="component" value="Unassembled WGS sequence"/>
</dbReference>
<feature type="transmembrane region" description="Helical" evidence="1">
    <location>
        <begin position="71"/>
        <end position="91"/>
    </location>
</feature>
<dbReference type="EMBL" id="WHSB02000005">
    <property type="protein sequence ID" value="MCQ4631254.1"/>
    <property type="molecule type" value="Genomic_DNA"/>
</dbReference>
<sequence length="203" mass="22576">MTKFPGRLVRRLDDGRVVYRLHLRAKAVVLSEVEFQAVERLVLRRWLIGVISGIGILLSVLLSLHLYRHGIVSSVVLVIFVAVLVVLATIAEKRLLTRANAMLDAAPVSAADRLEAVPSQIKALRIILRNSIVRAPRLVFWALLLYLGITFFGALFALVEQVRGKAQIAPDIHPAILVTLSATYGLCLLLVLRARRAAEHERR</sequence>
<feature type="transmembrane region" description="Helical" evidence="1">
    <location>
        <begin position="46"/>
        <end position="65"/>
    </location>
</feature>
<keyword evidence="1" id="KW-1133">Transmembrane helix</keyword>
<dbReference type="RefSeq" id="WP_256117806.1">
    <property type="nucleotide sequence ID" value="NZ_WHSB02000005.1"/>
</dbReference>
<organism evidence="2 3">
    <name type="scientific">Shinella lacus</name>
    <dbReference type="NCBI Taxonomy" id="2654216"/>
    <lineage>
        <taxon>Bacteria</taxon>
        <taxon>Pseudomonadati</taxon>
        <taxon>Pseudomonadota</taxon>
        <taxon>Alphaproteobacteria</taxon>
        <taxon>Hyphomicrobiales</taxon>
        <taxon>Rhizobiaceae</taxon>
        <taxon>Shinella</taxon>
    </lineage>
</organism>
<accession>A0ABT1R7U2</accession>
<name>A0ABT1R7U2_9HYPH</name>
<proteinExistence type="predicted"/>
<evidence type="ECO:0000313" key="2">
    <source>
        <dbReference type="EMBL" id="MCQ4631254.1"/>
    </source>
</evidence>
<evidence type="ECO:0000256" key="1">
    <source>
        <dbReference type="SAM" id="Phobius"/>
    </source>
</evidence>
<protein>
    <submittedName>
        <fullName evidence="2">Uncharacterized protein</fullName>
    </submittedName>
</protein>
<keyword evidence="1" id="KW-0812">Transmembrane</keyword>
<feature type="transmembrane region" description="Helical" evidence="1">
    <location>
        <begin position="138"/>
        <end position="159"/>
    </location>
</feature>
<feature type="transmembrane region" description="Helical" evidence="1">
    <location>
        <begin position="171"/>
        <end position="192"/>
    </location>
</feature>
<keyword evidence="3" id="KW-1185">Reference proteome</keyword>
<gene>
    <name evidence="2" type="ORF">GB927_014465</name>
</gene>
<reference evidence="2" key="1">
    <citation type="submission" date="2021-07" db="EMBL/GenBank/DDBJ databases">
        <title>Shinella sp. nov., a novel member of the genus Shinella from water.</title>
        <authorList>
            <person name="Deng Y."/>
        </authorList>
    </citation>
    <scope>NUCLEOTIDE SEQUENCE</scope>
    <source>
        <strain evidence="2">CPCC 100929</strain>
    </source>
</reference>
<evidence type="ECO:0000313" key="3">
    <source>
        <dbReference type="Proteomes" id="UP000996601"/>
    </source>
</evidence>
<comment type="caution">
    <text evidence="2">The sequence shown here is derived from an EMBL/GenBank/DDBJ whole genome shotgun (WGS) entry which is preliminary data.</text>
</comment>